<organism evidence="3 4">
    <name type="scientific">Cutaneotrichosporon spelunceum</name>
    <dbReference type="NCBI Taxonomy" id="1672016"/>
    <lineage>
        <taxon>Eukaryota</taxon>
        <taxon>Fungi</taxon>
        <taxon>Dikarya</taxon>
        <taxon>Basidiomycota</taxon>
        <taxon>Agaricomycotina</taxon>
        <taxon>Tremellomycetes</taxon>
        <taxon>Trichosporonales</taxon>
        <taxon>Trichosporonaceae</taxon>
        <taxon>Cutaneotrichosporon</taxon>
    </lineage>
</organism>
<evidence type="ECO:0008006" key="5">
    <source>
        <dbReference type="Google" id="ProtNLM"/>
    </source>
</evidence>
<evidence type="ECO:0000313" key="4">
    <source>
        <dbReference type="Proteomes" id="UP001222932"/>
    </source>
</evidence>
<protein>
    <recommendedName>
        <fullName evidence="5">DUF962-domain-containing protein</fullName>
    </recommendedName>
</protein>
<feature type="region of interest" description="Disordered" evidence="1">
    <location>
        <begin position="1"/>
        <end position="23"/>
    </location>
</feature>
<reference evidence="3" key="1">
    <citation type="journal article" date="2023" name="BMC Genomics">
        <title>Chromosome-level genome assemblies of Cutaneotrichosporon spp. (Trichosporonales, Basidiomycota) reveal imbalanced evolution between nucleotide sequences and chromosome synteny.</title>
        <authorList>
            <person name="Kobayashi Y."/>
            <person name="Kayamori A."/>
            <person name="Aoki K."/>
            <person name="Shiwa Y."/>
            <person name="Matsutani M."/>
            <person name="Fujita N."/>
            <person name="Sugita T."/>
            <person name="Iwasaki W."/>
            <person name="Tanaka N."/>
            <person name="Takashima M."/>
        </authorList>
    </citation>
    <scope>NUCLEOTIDE SEQUENCE</scope>
    <source>
        <strain evidence="3">HIS016</strain>
    </source>
</reference>
<accession>A0AAD3YC69</accession>
<dbReference type="Proteomes" id="UP001222932">
    <property type="component" value="Unassembled WGS sequence"/>
</dbReference>
<evidence type="ECO:0000313" key="3">
    <source>
        <dbReference type="EMBL" id="GMK56529.1"/>
    </source>
</evidence>
<sequence length="228" mass="26143">MAETVSKHEAVQAHVGDDGKDDTGEHMEKELAFYMSYHSNKTNQLIHFLFIPQILWSSFILLGHLNFPGLTSIDVGPYLTFRPNGAMLLALIFQIWYIILNQFVGATYLPVMAAMYLTATHLVNHVPEWLPLRYAFGPEPSALPFGLAVFFNGWFWQFLGHFVYEGRAPALFDNLTQALVTAPFFVHIEALFFLFNWRPSLHKRIRNLASQRIVAMNKAKREKGKKVE</sequence>
<evidence type="ECO:0000256" key="2">
    <source>
        <dbReference type="SAM" id="Phobius"/>
    </source>
</evidence>
<keyword evidence="2" id="KW-0812">Transmembrane</keyword>
<dbReference type="InterPro" id="IPR009305">
    <property type="entry name" value="Mpo1-like"/>
</dbReference>
<keyword evidence="2" id="KW-1133">Transmembrane helix</keyword>
<keyword evidence="2" id="KW-0472">Membrane</keyword>
<reference evidence="3" key="2">
    <citation type="submission" date="2023-06" db="EMBL/GenBank/DDBJ databases">
        <authorList>
            <person name="Kobayashi Y."/>
            <person name="Kayamori A."/>
            <person name="Aoki K."/>
            <person name="Shiwa Y."/>
            <person name="Fujita N."/>
            <person name="Sugita T."/>
            <person name="Iwasaki W."/>
            <person name="Tanaka N."/>
            <person name="Takashima M."/>
        </authorList>
    </citation>
    <scope>NUCLEOTIDE SEQUENCE</scope>
    <source>
        <strain evidence="3">HIS016</strain>
    </source>
</reference>
<gene>
    <name evidence="3" type="ORF">CspeluHIS016_0303690</name>
</gene>
<dbReference type="PANTHER" id="PTHR28026:SF9">
    <property type="entry name" value="2-HYDROXY-PALMITIC ACID DIOXYGENASE MPO1"/>
    <property type="match status" value="1"/>
</dbReference>
<dbReference type="Pfam" id="PF06127">
    <property type="entry name" value="Mpo1-like"/>
    <property type="match status" value="1"/>
</dbReference>
<dbReference type="PANTHER" id="PTHR28026">
    <property type="entry name" value="DUF962 DOMAIN PROTEIN (AFU_ORTHOLOGUE AFUA_8G05310)"/>
    <property type="match status" value="1"/>
</dbReference>
<dbReference type="AlphaFoldDB" id="A0AAD3YC69"/>
<name>A0AAD3YC69_9TREE</name>
<evidence type="ECO:0000256" key="1">
    <source>
        <dbReference type="SAM" id="MobiDB-lite"/>
    </source>
</evidence>
<dbReference type="EMBL" id="BTCM01000003">
    <property type="protein sequence ID" value="GMK56529.1"/>
    <property type="molecule type" value="Genomic_DNA"/>
</dbReference>
<feature type="transmembrane region" description="Helical" evidence="2">
    <location>
        <begin position="79"/>
        <end position="99"/>
    </location>
</feature>
<dbReference type="GO" id="GO:0016020">
    <property type="term" value="C:membrane"/>
    <property type="evidence" value="ECO:0007669"/>
    <property type="project" value="GOC"/>
</dbReference>
<comment type="caution">
    <text evidence="3">The sequence shown here is derived from an EMBL/GenBank/DDBJ whole genome shotgun (WGS) entry which is preliminary data.</text>
</comment>
<keyword evidence="4" id="KW-1185">Reference proteome</keyword>
<dbReference type="GO" id="GO:0046521">
    <property type="term" value="P:sphingoid catabolic process"/>
    <property type="evidence" value="ECO:0007669"/>
    <property type="project" value="TreeGrafter"/>
</dbReference>
<dbReference type="GO" id="GO:0005783">
    <property type="term" value="C:endoplasmic reticulum"/>
    <property type="evidence" value="ECO:0007669"/>
    <property type="project" value="TreeGrafter"/>
</dbReference>
<feature type="transmembrane region" description="Helical" evidence="2">
    <location>
        <begin position="143"/>
        <end position="164"/>
    </location>
</feature>
<feature type="transmembrane region" description="Helical" evidence="2">
    <location>
        <begin position="45"/>
        <end position="67"/>
    </location>
</feature>
<proteinExistence type="predicted"/>
<feature type="transmembrane region" description="Helical" evidence="2">
    <location>
        <begin position="176"/>
        <end position="197"/>
    </location>
</feature>